<name>A4G2V1_HERAR</name>
<accession>A4G2V1</accession>
<dbReference type="AlphaFoldDB" id="A4G2V1"/>
<keyword evidence="3" id="KW-1185">Reference proteome</keyword>
<dbReference type="Pfam" id="PF02464">
    <property type="entry name" value="CinA"/>
    <property type="match status" value="1"/>
</dbReference>
<dbReference type="OrthoDB" id="9801454at2"/>
<feature type="domain" description="CinA C-terminal" evidence="1">
    <location>
        <begin position="6"/>
        <end position="157"/>
    </location>
</feature>
<dbReference type="Proteomes" id="UP000006697">
    <property type="component" value="Chromosome"/>
</dbReference>
<evidence type="ECO:0000259" key="1">
    <source>
        <dbReference type="Pfam" id="PF02464"/>
    </source>
</evidence>
<dbReference type="SUPFAM" id="SSF142433">
    <property type="entry name" value="CinA-like"/>
    <property type="match status" value="1"/>
</dbReference>
<proteinExistence type="predicted"/>
<evidence type="ECO:0000313" key="3">
    <source>
        <dbReference type="Proteomes" id="UP000006697"/>
    </source>
</evidence>
<dbReference type="eggNOG" id="COG1546">
    <property type="taxonomic scope" value="Bacteria"/>
</dbReference>
<evidence type="ECO:0000313" key="2">
    <source>
        <dbReference type="EMBL" id="CAL60838.1"/>
    </source>
</evidence>
<sequence>MQNILELAERAGRRLQERGLLLATTESCTGGGVAQAITEIAGSSGWFECGFVTYSNASKMNLLKVPESLLAQYGAVSKETAAAMCRGALANSRATVALSTTGIAGPDGGVPGKPVGLVCFGWAHGAQVHVDQKIFSGDRHAVREQSVAHALQGLLDFLDTRQ</sequence>
<dbReference type="KEGG" id="har:HEAR0640"/>
<dbReference type="HOGENOM" id="CLU_030805_1_1_4"/>
<dbReference type="InterPro" id="IPR008136">
    <property type="entry name" value="CinA_C"/>
</dbReference>
<dbReference type="NCBIfam" id="TIGR00199">
    <property type="entry name" value="PncC_domain"/>
    <property type="match status" value="1"/>
</dbReference>
<reference evidence="2 3" key="1">
    <citation type="journal article" date="2007" name="PLoS Genet.">
        <title>A tale of two oxidation states: bacterial colonization of arsenic-rich environments.</title>
        <authorList>
            <person name="Muller D."/>
            <person name="Medigue C."/>
            <person name="Koechler S."/>
            <person name="Barbe V."/>
            <person name="Barakat M."/>
            <person name="Talla E."/>
            <person name="Bonnefoy V."/>
            <person name="Krin E."/>
            <person name="Arsene-Ploetze F."/>
            <person name="Carapito C."/>
            <person name="Chandler M."/>
            <person name="Cournoyer B."/>
            <person name="Cruveiller S."/>
            <person name="Dossat C."/>
            <person name="Duval S."/>
            <person name="Heymann M."/>
            <person name="Leize E."/>
            <person name="Lieutaud A."/>
            <person name="Lievremont D."/>
            <person name="Makita Y."/>
            <person name="Mangenot S."/>
            <person name="Nitschke W."/>
            <person name="Ortet P."/>
            <person name="Perdrial N."/>
            <person name="Schoepp B."/>
            <person name="Siguier N."/>
            <person name="Simeonova D.D."/>
            <person name="Rouy Z."/>
            <person name="Segurens B."/>
            <person name="Turlin E."/>
            <person name="Vallenet D."/>
            <person name="Van Dorsselaer A."/>
            <person name="Weiss S."/>
            <person name="Weissenbach J."/>
            <person name="Lett M.C."/>
            <person name="Danchin A."/>
            <person name="Bertin P.N."/>
        </authorList>
    </citation>
    <scope>NUCLEOTIDE SEQUENCE [LARGE SCALE GENOMIC DNA]</scope>
    <source>
        <strain evidence="3">ULPAs1</strain>
    </source>
</reference>
<gene>
    <name evidence="2" type="ordered locus">HEAR0640</name>
</gene>
<dbReference type="InterPro" id="IPR036653">
    <property type="entry name" value="CinA-like_C"/>
</dbReference>
<dbReference type="EMBL" id="CU207211">
    <property type="protein sequence ID" value="CAL60838.1"/>
    <property type="molecule type" value="Genomic_DNA"/>
</dbReference>
<dbReference type="STRING" id="204773.HEAR0640"/>
<organism evidence="2 3">
    <name type="scientific">Herminiimonas arsenicoxydans</name>
    <dbReference type="NCBI Taxonomy" id="204773"/>
    <lineage>
        <taxon>Bacteria</taxon>
        <taxon>Pseudomonadati</taxon>
        <taxon>Pseudomonadota</taxon>
        <taxon>Betaproteobacteria</taxon>
        <taxon>Burkholderiales</taxon>
        <taxon>Oxalobacteraceae</taxon>
        <taxon>Herminiimonas</taxon>
    </lineage>
</organism>
<protein>
    <submittedName>
        <fullName evidence="2">Competence-damaged protein CinA</fullName>
    </submittedName>
</protein>
<dbReference type="Gene3D" id="3.90.950.20">
    <property type="entry name" value="CinA-like"/>
    <property type="match status" value="1"/>
</dbReference>